<reference evidence="2" key="1">
    <citation type="journal article" date="2023" name="Nat. Plants">
        <title>Single-cell RNA sequencing provides a high-resolution roadmap for understanding the multicellular compartmentation of specialized metabolism.</title>
        <authorList>
            <person name="Sun S."/>
            <person name="Shen X."/>
            <person name="Li Y."/>
            <person name="Li Y."/>
            <person name="Wang S."/>
            <person name="Li R."/>
            <person name="Zhang H."/>
            <person name="Shen G."/>
            <person name="Guo B."/>
            <person name="Wei J."/>
            <person name="Xu J."/>
            <person name="St-Pierre B."/>
            <person name="Chen S."/>
            <person name="Sun C."/>
        </authorList>
    </citation>
    <scope>NUCLEOTIDE SEQUENCE [LARGE SCALE GENOMIC DNA]</scope>
</reference>
<accession>A0ACC0A153</accession>
<proteinExistence type="predicted"/>
<keyword evidence="2" id="KW-1185">Reference proteome</keyword>
<evidence type="ECO:0000313" key="2">
    <source>
        <dbReference type="Proteomes" id="UP001060085"/>
    </source>
</evidence>
<dbReference type="Proteomes" id="UP001060085">
    <property type="component" value="Linkage Group LG07"/>
</dbReference>
<dbReference type="EMBL" id="CM044707">
    <property type="protein sequence ID" value="KAI5654491.1"/>
    <property type="molecule type" value="Genomic_DNA"/>
</dbReference>
<gene>
    <name evidence="1" type="ORF">M9H77_31678</name>
</gene>
<evidence type="ECO:0000313" key="1">
    <source>
        <dbReference type="EMBL" id="KAI5654491.1"/>
    </source>
</evidence>
<sequence>MRLSQRWPAAIWKNKRIGLGIAAIAYVGLDYLRHISLFWHEKLQPALWIGLAIAAIIRVPYYKHWSAELRSALPFVFSLIFMLSALLFEAISVRSVTAVLGLDWHNNTPPLPDVGQWLLLALNEKLPSVAVNILRARIIGLHHYLMLFIMLAFSVLFDSIEAPGLGLGARYMFTMGVGRILRALAFVSTILPSARPWCASARFQVPSYPHRWAEKYYIPYANDSDAIRQVLRYDIAYADPGEYNVDLSPDWGPLSFLSDFLRPTAPEASSPWYHLLKKASGGCNDLIYSGHMLVSVLTAMAWTEAYGGFSSILIWLLVVHSAQREIRERHHYSVDCLLAIYMGILLWKMIGLFWPAKEASKSRRLKALEKVQGRLMQAAKDSDMNRVKQLLREVESSGQVNQKQKSSIMWLFAGATIFFTLTMVLLAFSLTSDG</sequence>
<protein>
    <submittedName>
        <fullName evidence="1">Uncharacterized protein</fullName>
    </submittedName>
</protein>
<organism evidence="1 2">
    <name type="scientific">Catharanthus roseus</name>
    <name type="common">Madagascar periwinkle</name>
    <name type="synonym">Vinca rosea</name>
    <dbReference type="NCBI Taxonomy" id="4058"/>
    <lineage>
        <taxon>Eukaryota</taxon>
        <taxon>Viridiplantae</taxon>
        <taxon>Streptophyta</taxon>
        <taxon>Embryophyta</taxon>
        <taxon>Tracheophyta</taxon>
        <taxon>Spermatophyta</taxon>
        <taxon>Magnoliopsida</taxon>
        <taxon>eudicotyledons</taxon>
        <taxon>Gunneridae</taxon>
        <taxon>Pentapetalae</taxon>
        <taxon>asterids</taxon>
        <taxon>lamiids</taxon>
        <taxon>Gentianales</taxon>
        <taxon>Apocynaceae</taxon>
        <taxon>Rauvolfioideae</taxon>
        <taxon>Vinceae</taxon>
        <taxon>Catharanthinae</taxon>
        <taxon>Catharanthus</taxon>
    </lineage>
</organism>
<name>A0ACC0A153_CATRO</name>
<comment type="caution">
    <text evidence="1">The sequence shown here is derived from an EMBL/GenBank/DDBJ whole genome shotgun (WGS) entry which is preliminary data.</text>
</comment>